<feature type="transmembrane region" description="Helical" evidence="7">
    <location>
        <begin position="390"/>
        <end position="415"/>
    </location>
</feature>
<keyword evidence="10" id="KW-1185">Reference proteome</keyword>
<dbReference type="InterPro" id="IPR005829">
    <property type="entry name" value="Sugar_transporter_CS"/>
</dbReference>
<evidence type="ECO:0000256" key="2">
    <source>
        <dbReference type="ARBA" id="ARBA00022448"/>
    </source>
</evidence>
<feature type="transmembrane region" description="Helical" evidence="7">
    <location>
        <begin position="305"/>
        <end position="323"/>
    </location>
</feature>
<keyword evidence="2" id="KW-0813">Transport</keyword>
<feature type="transmembrane region" description="Helical" evidence="7">
    <location>
        <begin position="273"/>
        <end position="298"/>
    </location>
</feature>
<feature type="transmembrane region" description="Helical" evidence="7">
    <location>
        <begin position="137"/>
        <end position="159"/>
    </location>
</feature>
<dbReference type="PANTHER" id="PTHR23517">
    <property type="entry name" value="RESISTANCE PROTEIN MDTM, PUTATIVE-RELATED-RELATED"/>
    <property type="match status" value="1"/>
</dbReference>
<dbReference type="PROSITE" id="PS50850">
    <property type="entry name" value="MFS"/>
    <property type="match status" value="1"/>
</dbReference>
<feature type="domain" description="Major facilitator superfamily (MFS) profile" evidence="8">
    <location>
        <begin position="1"/>
        <end position="416"/>
    </location>
</feature>
<comment type="subcellular location">
    <subcellularLocation>
        <location evidence="1">Cell membrane</location>
        <topology evidence="1">Multi-pass membrane protein</topology>
    </subcellularLocation>
</comment>
<gene>
    <name evidence="9" type="ORF">E2636_11075</name>
</gene>
<name>A0A4P6ZYY6_9BACL</name>
<dbReference type="InterPro" id="IPR020846">
    <property type="entry name" value="MFS_dom"/>
</dbReference>
<evidence type="ECO:0000256" key="4">
    <source>
        <dbReference type="ARBA" id="ARBA00022692"/>
    </source>
</evidence>
<keyword evidence="3" id="KW-1003">Cell membrane</keyword>
<dbReference type="RefSeq" id="WP_134210240.1">
    <property type="nucleotide sequence ID" value="NZ_CP038015.1"/>
</dbReference>
<dbReference type="Proteomes" id="UP000294292">
    <property type="component" value="Chromosome"/>
</dbReference>
<evidence type="ECO:0000313" key="9">
    <source>
        <dbReference type="EMBL" id="QBP41652.1"/>
    </source>
</evidence>
<accession>A0A4P6ZYY6</accession>
<feature type="transmembrane region" description="Helical" evidence="7">
    <location>
        <begin position="104"/>
        <end position="125"/>
    </location>
</feature>
<dbReference type="PROSITE" id="PS00216">
    <property type="entry name" value="SUGAR_TRANSPORT_1"/>
    <property type="match status" value="1"/>
</dbReference>
<proteinExistence type="predicted"/>
<evidence type="ECO:0000256" key="6">
    <source>
        <dbReference type="ARBA" id="ARBA00023136"/>
    </source>
</evidence>
<evidence type="ECO:0000256" key="1">
    <source>
        <dbReference type="ARBA" id="ARBA00004651"/>
    </source>
</evidence>
<protein>
    <submittedName>
        <fullName evidence="9">MFS transporter</fullName>
    </submittedName>
</protein>
<evidence type="ECO:0000313" key="10">
    <source>
        <dbReference type="Proteomes" id="UP000294292"/>
    </source>
</evidence>
<dbReference type="Gene3D" id="1.20.1250.20">
    <property type="entry name" value="MFS general substrate transporter like domains"/>
    <property type="match status" value="1"/>
</dbReference>
<evidence type="ECO:0000256" key="5">
    <source>
        <dbReference type="ARBA" id="ARBA00022989"/>
    </source>
</evidence>
<evidence type="ECO:0000256" key="7">
    <source>
        <dbReference type="SAM" id="Phobius"/>
    </source>
</evidence>
<reference evidence="9 10" key="1">
    <citation type="submission" date="2019-03" db="EMBL/GenBank/DDBJ databases">
        <title>Complete genome sequence of Paenisporosarcina antarctica CGMCC 1.6503T.</title>
        <authorList>
            <person name="Rong J.-C."/>
            <person name="Chi N.-Y."/>
            <person name="Zhang Q.-F."/>
        </authorList>
    </citation>
    <scope>NUCLEOTIDE SEQUENCE [LARGE SCALE GENOMIC DNA]</scope>
    <source>
        <strain evidence="9 10">CGMCC 1.6503</strain>
    </source>
</reference>
<sequence>MRIRDWDRSLKARLIGEAFMNITFWMFFPFLAIYFAEEFGKTTAGLLLILSQVFSVAANLVGGYCADQYGRRTMMVLSSFGQGGAFFLFALANSSILDSPSLGFIAFSIASVFGSLYWPASQAMVADVVSEEHRSEVFAVFYTSMNIAVVIGPILGGIFFFSYRFGLMVTAGLVCILLAWILIKFTKETKPSNSDSLINNTSKGFMYAIQTQVKDYGVILKDKLFLLFIIAGILSAQTFMQLDLLLPIYVKEVIGNQTLGTWFGSEVKLTGELAFSLLISENGLLVALLTVAVTRLVISFKEKNIFFVSSVLYAVAMVVFSLFDSFWIFILAMAIFTFGELMTVGIQQSFISKLAPEHMRGQYFAAASLRYTVGRMIAPISIPMTVWFGFFWTFMIIAILAVVSAFVYYFMFYIFEQKNTASPKI</sequence>
<dbReference type="SUPFAM" id="SSF103473">
    <property type="entry name" value="MFS general substrate transporter"/>
    <property type="match status" value="1"/>
</dbReference>
<dbReference type="EMBL" id="CP038015">
    <property type="protein sequence ID" value="QBP41652.1"/>
    <property type="molecule type" value="Genomic_DNA"/>
</dbReference>
<dbReference type="GO" id="GO:0022857">
    <property type="term" value="F:transmembrane transporter activity"/>
    <property type="evidence" value="ECO:0007669"/>
    <property type="project" value="InterPro"/>
</dbReference>
<dbReference type="InterPro" id="IPR036259">
    <property type="entry name" value="MFS_trans_sf"/>
</dbReference>
<dbReference type="InterPro" id="IPR050171">
    <property type="entry name" value="MFS_Transporters"/>
</dbReference>
<organism evidence="9 10">
    <name type="scientific">Paenisporosarcina antarctica</name>
    <dbReference type="NCBI Taxonomy" id="417367"/>
    <lineage>
        <taxon>Bacteria</taxon>
        <taxon>Bacillati</taxon>
        <taxon>Bacillota</taxon>
        <taxon>Bacilli</taxon>
        <taxon>Bacillales</taxon>
        <taxon>Caryophanaceae</taxon>
        <taxon>Paenisporosarcina</taxon>
    </lineage>
</organism>
<evidence type="ECO:0000256" key="3">
    <source>
        <dbReference type="ARBA" id="ARBA00022475"/>
    </source>
</evidence>
<dbReference type="KEGG" id="panc:E2636_11075"/>
<dbReference type="PANTHER" id="PTHR23517:SF3">
    <property type="entry name" value="INTEGRAL MEMBRANE TRANSPORT PROTEIN"/>
    <property type="match status" value="1"/>
</dbReference>
<feature type="transmembrane region" description="Helical" evidence="7">
    <location>
        <begin position="165"/>
        <end position="183"/>
    </location>
</feature>
<feature type="transmembrane region" description="Helical" evidence="7">
    <location>
        <begin position="329"/>
        <end position="351"/>
    </location>
</feature>
<dbReference type="InterPro" id="IPR011701">
    <property type="entry name" value="MFS"/>
</dbReference>
<dbReference type="Pfam" id="PF07690">
    <property type="entry name" value="MFS_1"/>
    <property type="match status" value="1"/>
</dbReference>
<feature type="transmembrane region" description="Helical" evidence="7">
    <location>
        <begin position="363"/>
        <end position="384"/>
    </location>
</feature>
<keyword evidence="4 7" id="KW-0812">Transmembrane</keyword>
<dbReference type="GO" id="GO:0005886">
    <property type="term" value="C:plasma membrane"/>
    <property type="evidence" value="ECO:0007669"/>
    <property type="project" value="UniProtKB-SubCell"/>
</dbReference>
<feature type="transmembrane region" description="Helical" evidence="7">
    <location>
        <begin position="224"/>
        <end position="242"/>
    </location>
</feature>
<dbReference type="CDD" id="cd17329">
    <property type="entry name" value="MFS_MdtH_MDR_like"/>
    <property type="match status" value="1"/>
</dbReference>
<keyword evidence="5 7" id="KW-1133">Transmembrane helix</keyword>
<feature type="transmembrane region" description="Helical" evidence="7">
    <location>
        <begin position="12"/>
        <end position="36"/>
    </location>
</feature>
<dbReference type="OrthoDB" id="9793283at2"/>
<feature type="transmembrane region" description="Helical" evidence="7">
    <location>
        <begin position="42"/>
        <end position="62"/>
    </location>
</feature>
<evidence type="ECO:0000259" key="8">
    <source>
        <dbReference type="PROSITE" id="PS50850"/>
    </source>
</evidence>
<keyword evidence="6 7" id="KW-0472">Membrane</keyword>
<feature type="transmembrane region" description="Helical" evidence="7">
    <location>
        <begin position="74"/>
        <end position="92"/>
    </location>
</feature>
<dbReference type="AlphaFoldDB" id="A0A4P6ZYY6"/>